<organism evidence="1 2">
    <name type="scientific">Daphnia pulex</name>
    <name type="common">Water flea</name>
    <dbReference type="NCBI Taxonomy" id="6669"/>
    <lineage>
        <taxon>Eukaryota</taxon>
        <taxon>Metazoa</taxon>
        <taxon>Ecdysozoa</taxon>
        <taxon>Arthropoda</taxon>
        <taxon>Crustacea</taxon>
        <taxon>Branchiopoda</taxon>
        <taxon>Diplostraca</taxon>
        <taxon>Cladocera</taxon>
        <taxon>Anomopoda</taxon>
        <taxon>Daphniidae</taxon>
        <taxon>Daphnia</taxon>
    </lineage>
</organism>
<dbReference type="SUPFAM" id="SSF50630">
    <property type="entry name" value="Acid proteases"/>
    <property type="match status" value="1"/>
</dbReference>
<accession>E9HJ26</accession>
<dbReference type="GO" id="GO:0000981">
    <property type="term" value="F:DNA-binding transcription factor activity, RNA polymerase II-specific"/>
    <property type="evidence" value="ECO:0000318"/>
    <property type="project" value="GO_Central"/>
</dbReference>
<protein>
    <recommendedName>
        <fullName evidence="3">C2H2-type domain-containing protein</fullName>
    </recommendedName>
</protein>
<name>E9HJ26_DAPPU</name>
<dbReference type="EMBL" id="GL732659">
    <property type="protein sequence ID" value="EFX68269.1"/>
    <property type="molecule type" value="Genomic_DNA"/>
</dbReference>
<dbReference type="GO" id="GO:0043565">
    <property type="term" value="F:sequence-specific DNA binding"/>
    <property type="evidence" value="ECO:0000318"/>
    <property type="project" value="GO_Central"/>
</dbReference>
<proteinExistence type="predicted"/>
<dbReference type="AlphaFoldDB" id="E9HJ26"/>
<dbReference type="InParanoid" id="E9HJ26"/>
<dbReference type="GO" id="GO:0006357">
    <property type="term" value="P:regulation of transcription by RNA polymerase II"/>
    <property type="evidence" value="ECO:0000318"/>
    <property type="project" value="GO_Central"/>
</dbReference>
<dbReference type="Gene3D" id="2.40.70.10">
    <property type="entry name" value="Acid Proteases"/>
    <property type="match status" value="1"/>
</dbReference>
<evidence type="ECO:0000313" key="2">
    <source>
        <dbReference type="Proteomes" id="UP000000305"/>
    </source>
</evidence>
<dbReference type="KEGG" id="dpx:DAPPUDRAFT_114729"/>
<dbReference type="SUPFAM" id="SSF57667">
    <property type="entry name" value="beta-beta-alpha zinc fingers"/>
    <property type="match status" value="1"/>
</dbReference>
<evidence type="ECO:0000313" key="1">
    <source>
        <dbReference type="EMBL" id="EFX68269.1"/>
    </source>
</evidence>
<dbReference type="OrthoDB" id="6112733at2759"/>
<dbReference type="Gene3D" id="3.30.160.60">
    <property type="entry name" value="Classic Zinc Finger"/>
    <property type="match status" value="1"/>
</dbReference>
<dbReference type="HOGENOM" id="CLU_462529_0_0_1"/>
<dbReference type="Proteomes" id="UP000000305">
    <property type="component" value="Unassembled WGS sequence"/>
</dbReference>
<sequence length="590" mass="68443">MTKQVFKNVLCRNYSMEAIIDTGSGIPVFSPQMCHYLQLPIKKWSGLNVLLAVEQKIGVEDVDAEILIDNVTLFFQAFVFEINGYDFLLGNDALSQLKTIKIDYAENEATFELGNIVIEDEQVPEKTIVFCRESCQIPAYSVAKVRIRCKLAVGKPGTLQMLETSQKVMKDKGLSVRRFCYSSDSLPEVVTLVNFSDSPQWMQEEVALEKFVTLQSRPIHRYPPEWKNSNLKAQSTRIYQFKGLLSNYERFFVTSDRELGSSNLVPSRPSVIQKPRVKTKKWNLEEERKKQFTECVQEKRFKFDECCFLKNLQTSFSLRSALLRHQRTCHGENKYQCKIPGCNRVFYDPSTSNSHYRNPNPRLHDPSLIQKPRVKTRERNLEKKIILSLYNRFPNTFVMINFDYYSMENWKVKLSIDRNRSRMTNNHALRNTQSSSSIIKLVSRRMVLVEDRMFQLIFLLIGASVDVYIVNKHGRGPLHWLVNEEMSLFPLNELRNWNLEHGSVLTEAIIALIFSGCHQNKTDNNGKTALNQFKLFEDIMVYLVPKFVSFMEEYRKVCPLSCQCASTIKKNGRGGWSRDKEMGNMGFIKC</sequence>
<evidence type="ECO:0008006" key="3">
    <source>
        <dbReference type="Google" id="ProtNLM"/>
    </source>
</evidence>
<gene>
    <name evidence="1" type="ORF">DAPPUDRAFT_114729</name>
</gene>
<dbReference type="InterPro" id="IPR021109">
    <property type="entry name" value="Peptidase_aspartic_dom_sf"/>
</dbReference>
<dbReference type="InterPro" id="IPR036236">
    <property type="entry name" value="Znf_C2H2_sf"/>
</dbReference>
<dbReference type="GO" id="GO:0005634">
    <property type="term" value="C:nucleus"/>
    <property type="evidence" value="ECO:0000318"/>
    <property type="project" value="GO_Central"/>
</dbReference>
<keyword evidence="2" id="KW-1185">Reference proteome</keyword>
<reference evidence="1 2" key="1">
    <citation type="journal article" date="2011" name="Science">
        <title>The ecoresponsive genome of Daphnia pulex.</title>
        <authorList>
            <person name="Colbourne J.K."/>
            <person name="Pfrender M.E."/>
            <person name="Gilbert D."/>
            <person name="Thomas W.K."/>
            <person name="Tucker A."/>
            <person name="Oakley T.H."/>
            <person name="Tokishita S."/>
            <person name="Aerts A."/>
            <person name="Arnold G.J."/>
            <person name="Basu M.K."/>
            <person name="Bauer D.J."/>
            <person name="Caceres C.E."/>
            <person name="Carmel L."/>
            <person name="Casola C."/>
            <person name="Choi J.H."/>
            <person name="Detter J.C."/>
            <person name="Dong Q."/>
            <person name="Dusheyko S."/>
            <person name="Eads B.D."/>
            <person name="Frohlich T."/>
            <person name="Geiler-Samerotte K.A."/>
            <person name="Gerlach D."/>
            <person name="Hatcher P."/>
            <person name="Jogdeo S."/>
            <person name="Krijgsveld J."/>
            <person name="Kriventseva E.V."/>
            <person name="Kultz D."/>
            <person name="Laforsch C."/>
            <person name="Lindquist E."/>
            <person name="Lopez J."/>
            <person name="Manak J.R."/>
            <person name="Muller J."/>
            <person name="Pangilinan J."/>
            <person name="Patwardhan R.P."/>
            <person name="Pitluck S."/>
            <person name="Pritham E.J."/>
            <person name="Rechtsteiner A."/>
            <person name="Rho M."/>
            <person name="Rogozin I.B."/>
            <person name="Sakarya O."/>
            <person name="Salamov A."/>
            <person name="Schaack S."/>
            <person name="Shapiro H."/>
            <person name="Shiga Y."/>
            <person name="Skalitzky C."/>
            <person name="Smith Z."/>
            <person name="Souvorov A."/>
            <person name="Sung W."/>
            <person name="Tang Z."/>
            <person name="Tsuchiya D."/>
            <person name="Tu H."/>
            <person name="Vos H."/>
            <person name="Wang M."/>
            <person name="Wolf Y.I."/>
            <person name="Yamagata H."/>
            <person name="Yamada T."/>
            <person name="Ye Y."/>
            <person name="Shaw J.R."/>
            <person name="Andrews J."/>
            <person name="Crease T.J."/>
            <person name="Tang H."/>
            <person name="Lucas S.M."/>
            <person name="Robertson H.M."/>
            <person name="Bork P."/>
            <person name="Koonin E.V."/>
            <person name="Zdobnov E.M."/>
            <person name="Grigoriev I.V."/>
            <person name="Lynch M."/>
            <person name="Boore J.L."/>
        </authorList>
    </citation>
    <scope>NUCLEOTIDE SEQUENCE [LARGE SCALE GENOMIC DNA]</scope>
</reference>
<dbReference type="CDD" id="cd00303">
    <property type="entry name" value="retropepsin_like"/>
    <property type="match status" value="1"/>
</dbReference>